<comment type="caution">
    <text evidence="2">The sequence shown here is derived from an EMBL/GenBank/DDBJ whole genome shotgun (WGS) entry which is preliminary data.</text>
</comment>
<feature type="domain" description="Vitellogenin" evidence="1">
    <location>
        <begin position="2"/>
        <end position="84"/>
    </location>
</feature>
<evidence type="ECO:0000313" key="3">
    <source>
        <dbReference type="Proteomes" id="UP001162162"/>
    </source>
</evidence>
<evidence type="ECO:0000259" key="1">
    <source>
        <dbReference type="Pfam" id="PF01347"/>
    </source>
</evidence>
<dbReference type="AlphaFoldDB" id="A0AAV8YWH7"/>
<organism evidence="2 3">
    <name type="scientific">Aromia moschata</name>
    <dbReference type="NCBI Taxonomy" id="1265417"/>
    <lineage>
        <taxon>Eukaryota</taxon>
        <taxon>Metazoa</taxon>
        <taxon>Ecdysozoa</taxon>
        <taxon>Arthropoda</taxon>
        <taxon>Hexapoda</taxon>
        <taxon>Insecta</taxon>
        <taxon>Pterygota</taxon>
        <taxon>Neoptera</taxon>
        <taxon>Endopterygota</taxon>
        <taxon>Coleoptera</taxon>
        <taxon>Polyphaga</taxon>
        <taxon>Cucujiformia</taxon>
        <taxon>Chrysomeloidea</taxon>
        <taxon>Cerambycidae</taxon>
        <taxon>Cerambycinae</taxon>
        <taxon>Callichromatini</taxon>
        <taxon>Aromia</taxon>
    </lineage>
</organism>
<keyword evidence="3" id="KW-1185">Reference proteome</keyword>
<dbReference type="GO" id="GO:0005319">
    <property type="term" value="F:lipid transporter activity"/>
    <property type="evidence" value="ECO:0007669"/>
    <property type="project" value="InterPro"/>
</dbReference>
<protein>
    <recommendedName>
        <fullName evidence="1">Vitellogenin domain-containing protein</fullName>
    </recommendedName>
</protein>
<accession>A0AAV8YWH7</accession>
<evidence type="ECO:0000313" key="2">
    <source>
        <dbReference type="EMBL" id="KAJ8955352.1"/>
    </source>
</evidence>
<dbReference type="EMBL" id="JAPWTK010000038">
    <property type="protein sequence ID" value="KAJ8955352.1"/>
    <property type="molecule type" value="Genomic_DNA"/>
</dbReference>
<dbReference type="InterPro" id="IPR015819">
    <property type="entry name" value="Lipid_transp_b-sht_shell"/>
</dbReference>
<dbReference type="Proteomes" id="UP001162162">
    <property type="component" value="Unassembled WGS sequence"/>
</dbReference>
<dbReference type="SUPFAM" id="SSF56968">
    <property type="entry name" value="Lipovitellin-phosvitin complex, beta-sheet shell regions"/>
    <property type="match status" value="1"/>
</dbReference>
<dbReference type="Pfam" id="PF01347">
    <property type="entry name" value="Vitellogenin_N"/>
    <property type="match status" value="1"/>
</dbReference>
<dbReference type="InterPro" id="IPR001747">
    <property type="entry name" value="Vitellogenin_N"/>
</dbReference>
<gene>
    <name evidence="2" type="ORF">NQ318_003446</name>
</gene>
<name>A0AAV8YWH7_9CUCU</name>
<reference evidence="2" key="1">
    <citation type="journal article" date="2023" name="Insect Mol. Biol.">
        <title>Genome sequencing provides insights into the evolution of gene families encoding plant cell wall-degrading enzymes in longhorned beetles.</title>
        <authorList>
            <person name="Shin N.R."/>
            <person name="Okamura Y."/>
            <person name="Kirsch R."/>
            <person name="Pauchet Y."/>
        </authorList>
    </citation>
    <scope>NUCLEOTIDE SEQUENCE</scope>
    <source>
        <strain evidence="2">AMC_N1</strain>
    </source>
</reference>
<sequence>MNRYTVQNSYTVNEIMISPTMNDKQKGSVVSLLNVTLEDANSQGENIPEVSNPRSLGGLVYTFDKPYSQSNEAGVRKSSQKKSMVMEIWTGSKGHLYTERRAAVKNPKAAAFTGTPIKWDVALPTKKQIWSRLRFFWRGFRVLAA</sequence>
<proteinExistence type="predicted"/>